<accession>A0ABP8FWG5</accession>
<evidence type="ECO:0000313" key="2">
    <source>
        <dbReference type="Proteomes" id="UP001501844"/>
    </source>
</evidence>
<reference evidence="2" key="1">
    <citation type="journal article" date="2019" name="Int. J. Syst. Evol. Microbiol.">
        <title>The Global Catalogue of Microorganisms (GCM) 10K type strain sequencing project: providing services to taxonomists for standard genome sequencing and annotation.</title>
        <authorList>
            <consortium name="The Broad Institute Genomics Platform"/>
            <consortium name="The Broad Institute Genome Sequencing Center for Infectious Disease"/>
            <person name="Wu L."/>
            <person name="Ma J."/>
        </authorList>
    </citation>
    <scope>NUCLEOTIDE SEQUENCE [LARGE SCALE GENOMIC DNA]</scope>
    <source>
        <strain evidence="2">JCM 17917</strain>
    </source>
</reference>
<dbReference type="EMBL" id="BAABGX010000003">
    <property type="protein sequence ID" value="GAA4312437.1"/>
    <property type="molecule type" value="Genomic_DNA"/>
</dbReference>
<protein>
    <submittedName>
        <fullName evidence="1">Uncharacterized protein</fullName>
    </submittedName>
</protein>
<sequence length="134" mass="15651">MSGKKVKYLLIALGALLVIWFIKDAFTQPSIDDLSGEFNEVAFYRNENNTGPIQRIYAVTVEDTLWDQMQQYGEFMPHTKYGTTRIYFFLQNQPFPETIAPGQDNFDAQYQKHCLAKYEKDAMGQVSFVKWPFR</sequence>
<proteinExistence type="predicted"/>
<dbReference type="Proteomes" id="UP001501844">
    <property type="component" value="Unassembled WGS sequence"/>
</dbReference>
<comment type="caution">
    <text evidence="1">The sequence shown here is derived from an EMBL/GenBank/DDBJ whole genome shotgun (WGS) entry which is preliminary data.</text>
</comment>
<dbReference type="RefSeq" id="WP_345168257.1">
    <property type="nucleotide sequence ID" value="NZ_BAABGX010000003.1"/>
</dbReference>
<gene>
    <name evidence="1" type="ORF">GCM10023183_31490</name>
</gene>
<name>A0ABP8FWG5_9BACT</name>
<evidence type="ECO:0000313" key="1">
    <source>
        <dbReference type="EMBL" id="GAA4312437.1"/>
    </source>
</evidence>
<keyword evidence="2" id="KW-1185">Reference proteome</keyword>
<organism evidence="1 2">
    <name type="scientific">Nibribacter koreensis</name>
    <dbReference type="NCBI Taxonomy" id="1084519"/>
    <lineage>
        <taxon>Bacteria</taxon>
        <taxon>Pseudomonadati</taxon>
        <taxon>Bacteroidota</taxon>
        <taxon>Cytophagia</taxon>
        <taxon>Cytophagales</taxon>
        <taxon>Hymenobacteraceae</taxon>
        <taxon>Nibribacter</taxon>
    </lineage>
</organism>